<keyword evidence="14" id="KW-1185">Reference proteome</keyword>
<comment type="cofactor">
    <cofactor evidence="11">
        <name>a divalent metal cation</name>
        <dbReference type="ChEBI" id="CHEBI:60240"/>
    </cofactor>
    <text evidence="11">Binds 1 divalent metal cation per subunit.</text>
</comment>
<keyword evidence="5 9" id="KW-0378">Hydrolase</keyword>
<comment type="similarity">
    <text evidence="1 9">Belongs to the metallo-dependent hydrolases superfamily. NagA family.</text>
</comment>
<dbReference type="InterPro" id="IPR006680">
    <property type="entry name" value="Amidohydro-rel"/>
</dbReference>
<evidence type="ECO:0000256" key="1">
    <source>
        <dbReference type="ARBA" id="ARBA00010716"/>
    </source>
</evidence>
<dbReference type="KEGG" id="bwh:A9C19_15315"/>
<dbReference type="AlphaFoldDB" id="A0A1L3MUG7"/>
<dbReference type="OrthoDB" id="9776488at2"/>
<keyword evidence="6 9" id="KW-0119">Carbohydrate metabolism</keyword>
<dbReference type="GO" id="GO:0008448">
    <property type="term" value="F:N-acetylglucosamine-6-phosphate deacetylase activity"/>
    <property type="evidence" value="ECO:0007669"/>
    <property type="project" value="UniProtKB-EC"/>
</dbReference>
<feature type="binding site" evidence="11">
    <location>
        <position position="222"/>
    </location>
    <ligand>
        <name>Zn(2+)</name>
        <dbReference type="ChEBI" id="CHEBI:29105"/>
    </ligand>
</feature>
<keyword evidence="4 11" id="KW-0479">Metal-binding</keyword>
<evidence type="ECO:0000256" key="3">
    <source>
        <dbReference type="ARBA" id="ARBA00018029"/>
    </source>
</evidence>
<dbReference type="EMBL" id="CP016020">
    <property type="protein sequence ID" value="APH05995.1"/>
    <property type="molecule type" value="Genomic_DNA"/>
</dbReference>
<dbReference type="Gene3D" id="3.20.20.140">
    <property type="entry name" value="Metal-dependent hydrolases"/>
    <property type="match status" value="1"/>
</dbReference>
<dbReference type="PIRSF" id="PIRSF038994">
    <property type="entry name" value="NagA"/>
    <property type="match status" value="1"/>
</dbReference>
<comment type="pathway">
    <text evidence="8">Amino-sugar metabolism; N-acetylneuraminate degradation; D-fructose 6-phosphate from N-acetylneuraminate: step 4/5.</text>
</comment>
<dbReference type="FunFam" id="3.20.20.140:FF:000004">
    <property type="entry name" value="N-acetylglucosamine-6-phosphate deacetylase"/>
    <property type="match status" value="1"/>
</dbReference>
<gene>
    <name evidence="13" type="ORF">A9C19_15315</name>
</gene>
<evidence type="ECO:0000256" key="2">
    <source>
        <dbReference type="ARBA" id="ARBA00011899"/>
    </source>
</evidence>
<dbReference type="SUPFAM" id="SSF51556">
    <property type="entry name" value="Metallo-dependent hydrolases"/>
    <property type="match status" value="1"/>
</dbReference>
<evidence type="ECO:0000256" key="8">
    <source>
        <dbReference type="ARBA" id="ARBA00060590"/>
    </source>
</evidence>
<feature type="active site" description="Proton donor/acceptor" evidence="10">
    <location>
        <position position="280"/>
    </location>
</feature>
<accession>A0A1L3MUG7</accession>
<dbReference type="Pfam" id="PF01979">
    <property type="entry name" value="Amidohydro_1"/>
    <property type="match status" value="1"/>
</dbReference>
<dbReference type="RefSeq" id="WP_072580796.1">
    <property type="nucleotide sequence ID" value="NZ_CP016020.1"/>
</dbReference>
<dbReference type="SUPFAM" id="SSF51338">
    <property type="entry name" value="Composite domain of metallo-dependent hydrolases"/>
    <property type="match status" value="1"/>
</dbReference>
<dbReference type="STRING" id="1547283.A9C19_15315"/>
<evidence type="ECO:0000313" key="14">
    <source>
        <dbReference type="Proteomes" id="UP000181936"/>
    </source>
</evidence>
<reference evidence="13 14" key="1">
    <citation type="journal article" date="2016" name="Sci. Rep.">
        <title>Complete genome sequence and transcriptomic analysis of a novel marine strain Bacillus weihaiensis reveals the mechanism of brown algae degradation.</title>
        <authorList>
            <person name="Zhu Y."/>
            <person name="Chen P."/>
            <person name="Bao Y."/>
            <person name="Men Y."/>
            <person name="Zeng Y."/>
            <person name="Yang J."/>
            <person name="Sun J."/>
            <person name="Sun Y."/>
        </authorList>
    </citation>
    <scope>NUCLEOTIDE SEQUENCE [LARGE SCALE GENOMIC DNA]</scope>
    <source>
        <strain evidence="13 14">Alg07</strain>
    </source>
</reference>
<feature type="binding site" evidence="11">
    <location>
        <position position="201"/>
    </location>
    <ligand>
        <name>Zn(2+)</name>
        <dbReference type="ChEBI" id="CHEBI:29105"/>
    </ligand>
</feature>
<dbReference type="NCBIfam" id="TIGR00221">
    <property type="entry name" value="nagA"/>
    <property type="match status" value="1"/>
</dbReference>
<protein>
    <recommendedName>
        <fullName evidence="3">N-acetylglucosamine-6-phosphate deacetylase</fullName>
        <ecNumber evidence="2">3.5.1.25</ecNumber>
    </recommendedName>
</protein>
<name>A0A1L3MUG7_9BACI</name>
<evidence type="ECO:0000256" key="7">
    <source>
        <dbReference type="ARBA" id="ARBA00047647"/>
    </source>
</evidence>
<feature type="domain" description="Amidohydrolase-related" evidence="12">
    <location>
        <begin position="55"/>
        <end position="385"/>
    </location>
</feature>
<organism evidence="13 14">
    <name type="scientific">Bacillus weihaiensis</name>
    <dbReference type="NCBI Taxonomy" id="1547283"/>
    <lineage>
        <taxon>Bacteria</taxon>
        <taxon>Bacillati</taxon>
        <taxon>Bacillota</taxon>
        <taxon>Bacilli</taxon>
        <taxon>Bacillales</taxon>
        <taxon>Bacillaceae</taxon>
        <taxon>Bacillus</taxon>
    </lineage>
</organism>
<evidence type="ECO:0000256" key="4">
    <source>
        <dbReference type="ARBA" id="ARBA00022723"/>
    </source>
</evidence>
<dbReference type="GO" id="GO:0006046">
    <property type="term" value="P:N-acetylglucosamine catabolic process"/>
    <property type="evidence" value="ECO:0007669"/>
    <property type="project" value="TreeGrafter"/>
</dbReference>
<evidence type="ECO:0000256" key="9">
    <source>
        <dbReference type="PIRNR" id="PIRNR038994"/>
    </source>
</evidence>
<dbReference type="GO" id="GO:0046872">
    <property type="term" value="F:metal ion binding"/>
    <property type="evidence" value="ECO:0007669"/>
    <property type="project" value="UniProtKB-KW"/>
</dbReference>
<sequence length="404" mass="44827">MQSLLLKNGTIYSEQKKINNGYVQIENNKITGIGETAFSAYSLTKTIELPWNYHVIPGMMDLHIHGANGADTMDGTKEALDTLSQILPKEGVTSYLATTMTENTASIENALTNINQYMEVYQEEGQAELLGVHLEGPFIHKNKAGAQPIQYVQDPSISLFKSWEKRSNHHIKLVTLAPELPQGLELIKYLTSKNIISSVAHSEATYEQTVTAIHHGLSHITHLFNQMPGIHHREPGVVGAAFLHDEVMVEMIADGIHVQPEIVKLAYNQITRDRLILISDAMRAKWLKDGIYELGGQLITVKNGKALLSEDTLAGSVLKMIDAFKNIQHFTGCSIEAAIQMTSENPAKQLNLFHKKGSLSVGKDADIVILDENLDVYMTICNGKIAYKRSPENDREQSIRDNTG</sequence>
<dbReference type="PANTHER" id="PTHR11113">
    <property type="entry name" value="N-ACETYLGLUCOSAMINE-6-PHOSPHATE DEACETYLASE"/>
    <property type="match status" value="1"/>
</dbReference>
<dbReference type="InterPro" id="IPR011059">
    <property type="entry name" value="Metal-dep_hydrolase_composite"/>
</dbReference>
<feature type="binding site" evidence="11">
    <location>
        <position position="135"/>
    </location>
    <ligand>
        <name>Zn(2+)</name>
        <dbReference type="ChEBI" id="CHEBI:29105"/>
    </ligand>
</feature>
<evidence type="ECO:0000313" key="13">
    <source>
        <dbReference type="EMBL" id="APH05995.1"/>
    </source>
</evidence>
<dbReference type="InterPro" id="IPR003764">
    <property type="entry name" value="GlcNAc_6-P_deAcase"/>
</dbReference>
<proteinExistence type="inferred from homology"/>
<evidence type="ECO:0000256" key="11">
    <source>
        <dbReference type="PIRSR" id="PIRSR038994-3"/>
    </source>
</evidence>
<dbReference type="Gene3D" id="2.30.40.10">
    <property type="entry name" value="Urease, subunit C, domain 1"/>
    <property type="match status" value="1"/>
</dbReference>
<dbReference type="PANTHER" id="PTHR11113:SF14">
    <property type="entry name" value="N-ACETYLGLUCOSAMINE-6-PHOSPHATE DEACETYLASE"/>
    <property type="match status" value="1"/>
</dbReference>
<dbReference type="CDD" id="cd00854">
    <property type="entry name" value="NagA"/>
    <property type="match status" value="1"/>
</dbReference>
<dbReference type="Proteomes" id="UP000181936">
    <property type="component" value="Chromosome"/>
</dbReference>
<evidence type="ECO:0000256" key="5">
    <source>
        <dbReference type="ARBA" id="ARBA00022801"/>
    </source>
</evidence>
<evidence type="ECO:0000256" key="6">
    <source>
        <dbReference type="ARBA" id="ARBA00023277"/>
    </source>
</evidence>
<evidence type="ECO:0000259" key="12">
    <source>
        <dbReference type="Pfam" id="PF01979"/>
    </source>
</evidence>
<evidence type="ECO:0000256" key="10">
    <source>
        <dbReference type="PIRSR" id="PIRSR038994-1"/>
    </source>
</evidence>
<dbReference type="InterPro" id="IPR032466">
    <property type="entry name" value="Metal_Hydrolase"/>
</dbReference>
<comment type="catalytic activity">
    <reaction evidence="7">
        <text>N-acetyl-D-glucosamine 6-phosphate + H2O = D-glucosamine 6-phosphate + acetate</text>
        <dbReference type="Rhea" id="RHEA:22936"/>
        <dbReference type="ChEBI" id="CHEBI:15377"/>
        <dbReference type="ChEBI" id="CHEBI:30089"/>
        <dbReference type="ChEBI" id="CHEBI:57513"/>
        <dbReference type="ChEBI" id="CHEBI:58725"/>
        <dbReference type="EC" id="3.5.1.25"/>
    </reaction>
</comment>
<dbReference type="EC" id="3.5.1.25" evidence="2"/>